<dbReference type="EMBL" id="JAAAJA010000389">
    <property type="protein sequence ID" value="KAG0254686.1"/>
    <property type="molecule type" value="Genomic_DNA"/>
</dbReference>
<proteinExistence type="predicted"/>
<comment type="caution">
    <text evidence="1">The sequence shown here is derived from an EMBL/GenBank/DDBJ whole genome shotgun (WGS) entry which is preliminary data.</text>
</comment>
<dbReference type="OrthoDB" id="10393998at2759"/>
<feature type="non-terminal residue" evidence="1">
    <location>
        <position position="87"/>
    </location>
</feature>
<sequence length="87" mass="9819">MASTFLNKGTDSISKTFNPCGVDDVNDEDIANAMQLRFENPAINDDEEVDNIDLEGVEEEAEAAQVKAEYNEAWSRFRDLSEDLMNR</sequence>
<evidence type="ECO:0000313" key="1">
    <source>
        <dbReference type="EMBL" id="KAG0254686.1"/>
    </source>
</evidence>
<dbReference type="AlphaFoldDB" id="A0A9P6PYM3"/>
<dbReference type="Proteomes" id="UP000726737">
    <property type="component" value="Unassembled WGS sequence"/>
</dbReference>
<accession>A0A9P6PYM3</accession>
<organism evidence="1 2">
    <name type="scientific">Mortierella polycephala</name>
    <dbReference type="NCBI Taxonomy" id="41804"/>
    <lineage>
        <taxon>Eukaryota</taxon>
        <taxon>Fungi</taxon>
        <taxon>Fungi incertae sedis</taxon>
        <taxon>Mucoromycota</taxon>
        <taxon>Mortierellomycotina</taxon>
        <taxon>Mortierellomycetes</taxon>
        <taxon>Mortierellales</taxon>
        <taxon>Mortierellaceae</taxon>
        <taxon>Mortierella</taxon>
    </lineage>
</organism>
<protein>
    <submittedName>
        <fullName evidence="1">Uncharacterized protein</fullName>
    </submittedName>
</protein>
<evidence type="ECO:0000313" key="2">
    <source>
        <dbReference type="Proteomes" id="UP000726737"/>
    </source>
</evidence>
<reference evidence="1" key="1">
    <citation type="journal article" date="2020" name="Fungal Divers.">
        <title>Resolving the Mortierellaceae phylogeny through synthesis of multi-gene phylogenetics and phylogenomics.</title>
        <authorList>
            <person name="Vandepol N."/>
            <person name="Liber J."/>
            <person name="Desiro A."/>
            <person name="Na H."/>
            <person name="Kennedy M."/>
            <person name="Barry K."/>
            <person name="Grigoriev I.V."/>
            <person name="Miller A.N."/>
            <person name="O'Donnell K."/>
            <person name="Stajich J.E."/>
            <person name="Bonito G."/>
        </authorList>
    </citation>
    <scope>NUCLEOTIDE SEQUENCE</scope>
    <source>
        <strain evidence="1">KOD948</strain>
    </source>
</reference>
<keyword evidence="2" id="KW-1185">Reference proteome</keyword>
<name>A0A9P6PYM3_9FUNG</name>
<gene>
    <name evidence="1" type="ORF">BG011_005579</name>
</gene>